<dbReference type="Pfam" id="PF05299">
    <property type="entry name" value="Peptidase_M61"/>
    <property type="match status" value="1"/>
</dbReference>
<dbReference type="PIRSF" id="PIRSF016493">
    <property type="entry name" value="Glycyl_aminpptds"/>
    <property type="match status" value="1"/>
</dbReference>
<evidence type="ECO:0000313" key="3">
    <source>
        <dbReference type="EMBL" id="MEE1884821.1"/>
    </source>
</evidence>
<dbReference type="InterPro" id="IPR036034">
    <property type="entry name" value="PDZ_sf"/>
</dbReference>
<keyword evidence="4" id="KW-1185">Reference proteome</keyword>
<dbReference type="SUPFAM" id="SSF50156">
    <property type="entry name" value="PDZ domain-like"/>
    <property type="match status" value="1"/>
</dbReference>
<comment type="caution">
    <text evidence="3">The sequence shown here is derived from an EMBL/GenBank/DDBJ whole genome shotgun (WGS) entry which is preliminary data.</text>
</comment>
<proteinExistence type="predicted"/>
<dbReference type="SUPFAM" id="SSF55486">
    <property type="entry name" value="Metalloproteases ('zincins'), catalytic domain"/>
    <property type="match status" value="1"/>
</dbReference>
<dbReference type="RefSeq" id="WP_330145731.1">
    <property type="nucleotide sequence ID" value="NZ_JAZDQU010000001.1"/>
</dbReference>
<dbReference type="InterPro" id="IPR024191">
    <property type="entry name" value="Peptidase_M61"/>
</dbReference>
<dbReference type="Gene3D" id="1.10.390.10">
    <property type="entry name" value="Neutral Protease Domain 2"/>
    <property type="match status" value="1"/>
</dbReference>
<dbReference type="EMBL" id="JAZDQU010000001">
    <property type="protein sequence ID" value="MEE1884821.1"/>
    <property type="molecule type" value="Genomic_DNA"/>
</dbReference>
<dbReference type="Proteomes" id="UP001337681">
    <property type="component" value="Unassembled WGS sequence"/>
</dbReference>
<dbReference type="InterPro" id="IPR001478">
    <property type="entry name" value="PDZ"/>
</dbReference>
<feature type="chain" id="PRO_5047181112" evidence="1">
    <location>
        <begin position="23"/>
        <end position="593"/>
    </location>
</feature>
<name>A0ABU7H2L4_9SPHI</name>
<feature type="domain" description="PDZ" evidence="2">
    <location>
        <begin position="472"/>
        <end position="555"/>
    </location>
</feature>
<keyword evidence="1" id="KW-0732">Signal</keyword>
<dbReference type="SMART" id="SM00228">
    <property type="entry name" value="PDZ"/>
    <property type="match status" value="1"/>
</dbReference>
<dbReference type="InterPro" id="IPR040756">
    <property type="entry name" value="Peptidase_M61_N"/>
</dbReference>
<sequence>MKQKTTILSILMLSLLSFAVKAQEKFEFKVSFTEPQAHYADVEMNIQGVKKSYIDLKMPVWQPGSYLIREFPKNVEFFKASVSGKEVPVQKINKNTWRIFTNNANSIQVSYKVYAFEISVRTSFVDESHAFLSPTGVFMYPDGYLNKPSTVKIKLPKIWSKVSTGLEKLNEPFTYRASDFDILFDSPIEIGNHDVFEFMASGVKHEVAMYGGGNYDPAILKKDMAKIVEYQTKIYGENPNKHYVFIVHNFENGRGGLEHLNSTTLGATRNGYNQPGIYNNFLRLVAHEYFHLWNVKRMRPVALGPFDYNNENYTTNLWISEGFTTYYSTKSMLKAGFSTQQNFLNTVGASIAGIENTIGAKQQSASSSSFDTWIIQYRPNENSTNNSVSYYSKGDVIGILMDLEIINATKGQKSLDDVMRAMYAKNMRENKGFTDAEFKKMVEDVSGKNFTEFWKKYVDGTDPIEYAKYLGYAGLKVENTGEMSTWLGATAKDNCGAVVISIVARGSAAWDGGLNVNDEVLSVDGNKPELNLESMMLKANKKPGDLVKFKVLRAGLEKEINLKLTQNRPLKLSITIDPNASAAQKAVLKKWTE</sequence>
<evidence type="ECO:0000256" key="1">
    <source>
        <dbReference type="SAM" id="SignalP"/>
    </source>
</evidence>
<dbReference type="InterPro" id="IPR007963">
    <property type="entry name" value="Peptidase_M61_catalytic"/>
</dbReference>
<evidence type="ECO:0000259" key="2">
    <source>
        <dbReference type="PROSITE" id="PS50106"/>
    </source>
</evidence>
<gene>
    <name evidence="3" type="ORF">VRU49_05230</name>
</gene>
<feature type="signal peptide" evidence="1">
    <location>
        <begin position="1"/>
        <end position="22"/>
    </location>
</feature>
<evidence type="ECO:0000313" key="4">
    <source>
        <dbReference type="Proteomes" id="UP001337681"/>
    </source>
</evidence>
<accession>A0ABU7H2L4</accession>
<reference evidence="3 4" key="1">
    <citation type="submission" date="2024-01" db="EMBL/GenBank/DDBJ databases">
        <title>Pedobacter sp. nov., isolated from oil-contaminated soil.</title>
        <authorList>
            <person name="Le N.T.T."/>
        </authorList>
    </citation>
    <scope>NUCLEOTIDE SEQUENCE [LARGE SCALE GENOMIC DNA]</scope>
    <source>
        <strain evidence="3 4">VNH31</strain>
    </source>
</reference>
<dbReference type="PROSITE" id="PS50106">
    <property type="entry name" value="PDZ"/>
    <property type="match status" value="1"/>
</dbReference>
<dbReference type="Gene3D" id="2.30.42.10">
    <property type="match status" value="1"/>
</dbReference>
<organism evidence="3 4">
    <name type="scientific">Pedobacter flavus</name>
    <dbReference type="NCBI Taxonomy" id="3113906"/>
    <lineage>
        <taxon>Bacteria</taxon>
        <taxon>Pseudomonadati</taxon>
        <taxon>Bacteroidota</taxon>
        <taxon>Sphingobacteriia</taxon>
        <taxon>Sphingobacteriales</taxon>
        <taxon>Sphingobacteriaceae</taxon>
        <taxon>Pedobacter</taxon>
    </lineage>
</organism>
<protein>
    <submittedName>
        <fullName evidence="3">PDZ domain-containing protein</fullName>
    </submittedName>
</protein>
<dbReference type="Pfam" id="PF17899">
    <property type="entry name" value="Peptidase_M61_N"/>
    <property type="match status" value="1"/>
</dbReference>
<dbReference type="Gene3D" id="2.60.40.3650">
    <property type="match status" value="1"/>
</dbReference>
<dbReference type="Pfam" id="PF13180">
    <property type="entry name" value="PDZ_2"/>
    <property type="match status" value="1"/>
</dbReference>
<dbReference type="InterPro" id="IPR027268">
    <property type="entry name" value="Peptidase_M4/M1_CTD_sf"/>
</dbReference>